<protein>
    <submittedName>
        <fullName evidence="1">Uncharacterized protein</fullName>
    </submittedName>
</protein>
<proteinExistence type="predicted"/>
<dbReference type="RefSeq" id="WP_044941469.1">
    <property type="nucleotide sequence ID" value="NZ_KN174163.1"/>
</dbReference>
<dbReference type="PATRIC" id="fig|742738.3.peg.2535"/>
<sequence>MKNERARLLRRMERLAGCRVNDAVKLAFLDGEQLGEIDGLDLGALKEFKRSGNGAVELKLVDRAAVLERLVELSGDREDGAEEFFRALRESADAV</sequence>
<reference evidence="1 2" key="1">
    <citation type="submission" date="2011-08" db="EMBL/GenBank/DDBJ databases">
        <title>The Genome Sequence of Clostridium orbiscindens 1_3_50AFAA.</title>
        <authorList>
            <consortium name="The Broad Institute Genome Sequencing Platform"/>
            <person name="Earl A."/>
            <person name="Ward D."/>
            <person name="Feldgarden M."/>
            <person name="Gevers D."/>
            <person name="Daigneault M."/>
            <person name="Strauss J."/>
            <person name="Allen-Vercoe E."/>
            <person name="Young S.K."/>
            <person name="Zeng Q."/>
            <person name="Gargeya S."/>
            <person name="Fitzgerald M."/>
            <person name="Haas B."/>
            <person name="Abouelleil A."/>
            <person name="Alvarado L."/>
            <person name="Arachchi H.M."/>
            <person name="Berlin A."/>
            <person name="Brown A."/>
            <person name="Chapman S.B."/>
            <person name="Chen Z."/>
            <person name="Dunbar C."/>
            <person name="Freedman E."/>
            <person name="Gearin G."/>
            <person name="Gellesch M."/>
            <person name="Goldberg J."/>
            <person name="Griggs A."/>
            <person name="Gujja S."/>
            <person name="Heiman D."/>
            <person name="Howarth C."/>
            <person name="Larson L."/>
            <person name="Lui A."/>
            <person name="MacDonald P.J.P."/>
            <person name="Montmayeur A."/>
            <person name="Murphy C."/>
            <person name="Neiman D."/>
            <person name="Pearson M."/>
            <person name="Priest M."/>
            <person name="Roberts A."/>
            <person name="Saif S."/>
            <person name="Shea T."/>
            <person name="Shenoy N."/>
            <person name="Sisk P."/>
            <person name="Stolte C."/>
            <person name="Sykes S."/>
            <person name="Wortman J."/>
            <person name="Nusbaum C."/>
            <person name="Birren B."/>
        </authorList>
    </citation>
    <scope>NUCLEOTIDE SEQUENCE [LARGE SCALE GENOMIC DNA]</scope>
    <source>
        <strain evidence="1 2">1_3_50AFAA</strain>
    </source>
</reference>
<dbReference type="EMBL" id="ADLO01000079">
    <property type="protein sequence ID" value="KGF54773.1"/>
    <property type="molecule type" value="Genomic_DNA"/>
</dbReference>
<name>A0A096B5U4_FLAPL</name>
<accession>A0A096B5U4</accession>
<gene>
    <name evidence="1" type="ORF">HMPREF9460_02464</name>
</gene>
<dbReference type="AlphaFoldDB" id="A0A096B5U4"/>
<dbReference type="HOGENOM" id="CLU_181558_0_0_9"/>
<evidence type="ECO:0000313" key="1">
    <source>
        <dbReference type="EMBL" id="KGF54773.1"/>
    </source>
</evidence>
<evidence type="ECO:0000313" key="2">
    <source>
        <dbReference type="Proteomes" id="UP000029585"/>
    </source>
</evidence>
<keyword evidence="2" id="KW-1185">Reference proteome</keyword>
<dbReference type="Proteomes" id="UP000029585">
    <property type="component" value="Unassembled WGS sequence"/>
</dbReference>
<comment type="caution">
    <text evidence="1">The sequence shown here is derived from an EMBL/GenBank/DDBJ whole genome shotgun (WGS) entry which is preliminary data.</text>
</comment>
<dbReference type="eggNOG" id="ENOG5033HS4">
    <property type="taxonomic scope" value="Bacteria"/>
</dbReference>
<organism evidence="1 2">
    <name type="scientific">Flavonifractor plautii 1_3_50AFAA</name>
    <dbReference type="NCBI Taxonomy" id="742738"/>
    <lineage>
        <taxon>Bacteria</taxon>
        <taxon>Bacillati</taxon>
        <taxon>Bacillota</taxon>
        <taxon>Clostridia</taxon>
        <taxon>Eubacteriales</taxon>
        <taxon>Oscillospiraceae</taxon>
        <taxon>Flavonifractor</taxon>
    </lineage>
</organism>